<feature type="transmembrane region" description="Helical" evidence="9">
    <location>
        <begin position="53"/>
        <end position="69"/>
    </location>
</feature>
<evidence type="ECO:0000256" key="6">
    <source>
        <dbReference type="ARBA" id="ARBA00022989"/>
    </source>
</evidence>
<dbReference type="OrthoDB" id="2877624at2"/>
<comment type="function">
    <text evidence="9">Part of the tripartite ATP-independent periplasmic (TRAP) transport system.</text>
</comment>
<keyword evidence="12" id="KW-1185">Reference proteome</keyword>
<feature type="transmembrane region" description="Helical" evidence="9">
    <location>
        <begin position="90"/>
        <end position="114"/>
    </location>
</feature>
<evidence type="ECO:0000313" key="12">
    <source>
        <dbReference type="Proteomes" id="UP000228948"/>
    </source>
</evidence>
<dbReference type="AlphaFoldDB" id="A0A2K8KFZ6"/>
<evidence type="ECO:0000256" key="7">
    <source>
        <dbReference type="ARBA" id="ARBA00023136"/>
    </source>
</evidence>
<gene>
    <name evidence="11" type="ORF">BG454_07605</name>
</gene>
<dbReference type="KEGG" id="rbg:BG454_07605"/>
<comment type="subcellular location">
    <subcellularLocation>
        <location evidence="1 9">Cell inner membrane</location>
        <topology evidence="1 9">Multi-pass membrane protein</topology>
    </subcellularLocation>
</comment>
<evidence type="ECO:0000256" key="8">
    <source>
        <dbReference type="ARBA" id="ARBA00038436"/>
    </source>
</evidence>
<keyword evidence="2 9" id="KW-0813">Transport</keyword>
<feature type="transmembrane region" description="Helical" evidence="9">
    <location>
        <begin position="134"/>
        <end position="154"/>
    </location>
</feature>
<evidence type="ECO:0000256" key="9">
    <source>
        <dbReference type="RuleBase" id="RU369079"/>
    </source>
</evidence>
<dbReference type="InterPro" id="IPR007387">
    <property type="entry name" value="TRAP_DctQ"/>
</dbReference>
<reference evidence="11 12" key="1">
    <citation type="submission" date="2017-11" db="EMBL/GenBank/DDBJ databases">
        <title>Revised Sequence and Annotation of the Rhodobaca barguzinensis strain alga05 Genome.</title>
        <authorList>
            <person name="Kopejtka K."/>
            <person name="Tomasch J.M."/>
            <person name="Bunk B."/>
            <person name="Koblizek M."/>
        </authorList>
    </citation>
    <scope>NUCLEOTIDE SEQUENCE [LARGE SCALE GENOMIC DNA]</scope>
    <source>
        <strain evidence="12">alga05</strain>
    </source>
</reference>
<evidence type="ECO:0000259" key="10">
    <source>
        <dbReference type="Pfam" id="PF04290"/>
    </source>
</evidence>
<keyword evidence="4 9" id="KW-0997">Cell inner membrane</keyword>
<dbReference type="GO" id="GO:0022857">
    <property type="term" value="F:transmembrane transporter activity"/>
    <property type="evidence" value="ECO:0007669"/>
    <property type="project" value="UniProtKB-UniRule"/>
</dbReference>
<dbReference type="GO" id="GO:0005886">
    <property type="term" value="C:plasma membrane"/>
    <property type="evidence" value="ECO:0007669"/>
    <property type="project" value="UniProtKB-SubCell"/>
</dbReference>
<evidence type="ECO:0000313" key="11">
    <source>
        <dbReference type="EMBL" id="ATX65708.1"/>
    </source>
</evidence>
<dbReference type="InterPro" id="IPR055348">
    <property type="entry name" value="DctQ"/>
</dbReference>
<evidence type="ECO:0000256" key="1">
    <source>
        <dbReference type="ARBA" id="ARBA00004429"/>
    </source>
</evidence>
<comment type="subunit">
    <text evidence="9">The complex comprises the extracytoplasmic solute receptor protein and the two transmembrane proteins.</text>
</comment>
<dbReference type="Pfam" id="PF04290">
    <property type="entry name" value="DctQ"/>
    <property type="match status" value="1"/>
</dbReference>
<evidence type="ECO:0000256" key="4">
    <source>
        <dbReference type="ARBA" id="ARBA00022519"/>
    </source>
</evidence>
<evidence type="ECO:0000256" key="2">
    <source>
        <dbReference type="ARBA" id="ARBA00022448"/>
    </source>
</evidence>
<protein>
    <recommendedName>
        <fullName evidence="9">TRAP transporter small permease protein</fullName>
    </recommendedName>
</protein>
<dbReference type="RefSeq" id="WP_071480262.1">
    <property type="nucleotide sequence ID" value="NZ_CP024899.1"/>
</dbReference>
<dbReference type="PANTHER" id="PTHR35011">
    <property type="entry name" value="2,3-DIKETO-L-GULONATE TRAP TRANSPORTER SMALL PERMEASE PROTEIN YIAM"/>
    <property type="match status" value="1"/>
</dbReference>
<keyword evidence="5 9" id="KW-0812">Transmembrane</keyword>
<feature type="domain" description="Tripartite ATP-independent periplasmic transporters DctQ component" evidence="10">
    <location>
        <begin position="27"/>
        <end position="151"/>
    </location>
</feature>
<evidence type="ECO:0000256" key="5">
    <source>
        <dbReference type="ARBA" id="ARBA00022692"/>
    </source>
</evidence>
<keyword evidence="7 9" id="KW-0472">Membrane</keyword>
<sequence length="168" mass="19102">MLAQIERWFERLLRFIAYGGGLVLAGLMLLVIYEITMRYFFGRPFRGGYELTELAMSLIVALGFPYTAITRGHVTVDLLGRWLDQPVFRWLTALVHLVGAAFLAYVAWRAWLYAAGSLRWSDVTNMMRIPKHPFQFAVAISLGLFALVLALEGLKTLFPSSAERQEIQ</sequence>
<evidence type="ECO:0000256" key="3">
    <source>
        <dbReference type="ARBA" id="ARBA00022475"/>
    </source>
</evidence>
<keyword evidence="6 9" id="KW-1133">Transmembrane helix</keyword>
<organism evidence="11 12">
    <name type="scientific">Roseinatronobacter bogoriensis subsp. barguzinensis</name>
    <dbReference type="NCBI Taxonomy" id="441209"/>
    <lineage>
        <taxon>Bacteria</taxon>
        <taxon>Pseudomonadati</taxon>
        <taxon>Pseudomonadota</taxon>
        <taxon>Alphaproteobacteria</taxon>
        <taxon>Rhodobacterales</taxon>
        <taxon>Paracoccaceae</taxon>
        <taxon>Roseinatronobacter</taxon>
    </lineage>
</organism>
<comment type="similarity">
    <text evidence="8 9">Belongs to the TRAP transporter small permease family.</text>
</comment>
<proteinExistence type="inferred from homology"/>
<keyword evidence="3" id="KW-1003">Cell membrane</keyword>
<accession>A0A2K8KFZ6</accession>
<dbReference type="PANTHER" id="PTHR35011:SF10">
    <property type="entry name" value="TRAP TRANSPORTER SMALL PERMEASE PROTEIN"/>
    <property type="match status" value="1"/>
</dbReference>
<feature type="transmembrane region" description="Helical" evidence="9">
    <location>
        <begin position="12"/>
        <end position="33"/>
    </location>
</feature>
<dbReference type="Proteomes" id="UP000228948">
    <property type="component" value="Chromosome"/>
</dbReference>
<name>A0A2K8KFZ6_9RHOB</name>
<dbReference type="GO" id="GO:0015740">
    <property type="term" value="P:C4-dicarboxylate transport"/>
    <property type="evidence" value="ECO:0007669"/>
    <property type="project" value="TreeGrafter"/>
</dbReference>
<dbReference type="STRING" id="441209.GCA_001870665_01298"/>
<dbReference type="EMBL" id="CP024899">
    <property type="protein sequence ID" value="ATX65708.1"/>
    <property type="molecule type" value="Genomic_DNA"/>
</dbReference>